<dbReference type="PANTHER" id="PTHR48419">
    <property type="entry name" value="SULFOTRANSFERASE DOMAIN-CONTAINING PROTEIN"/>
    <property type="match status" value="1"/>
</dbReference>
<sequence>MNEPSRVIALWAAPRSRSTAFFRSMIQLGGLVALHEPFCNVVDYGRTTVLDREVTTHRDLIAEIRAVSATGTVFLKDTTDQRYDAVFEDRDLLREAQHTFLIRRPAEVAASFYALKPDMERAHVGLEGLHELYRAVLDAGGRAPVVLDAADLVRAPEAVLRAYCARVGLPFDAAATSWSSGARPEWSMSERWHSAVSDSTGFVDRTTRYRDTVDNNPLLASFAAHHEPFYRELHAVRLVPEEEQAGR</sequence>
<comment type="caution">
    <text evidence="1">The sequence shown here is derived from an EMBL/GenBank/DDBJ whole genome shotgun (WGS) entry which is preliminary data.</text>
</comment>
<reference evidence="1 2" key="1">
    <citation type="submission" date="2023-07" db="EMBL/GenBank/DDBJ databases">
        <title>Sequencing the genomes of 1000 actinobacteria strains.</title>
        <authorList>
            <person name="Klenk H.-P."/>
        </authorList>
    </citation>
    <scope>NUCLEOTIDE SEQUENCE [LARGE SCALE GENOMIC DNA]</scope>
    <source>
        <strain evidence="1 2">DSM 43749</strain>
    </source>
</reference>
<dbReference type="Gene3D" id="3.40.50.300">
    <property type="entry name" value="P-loop containing nucleotide triphosphate hydrolases"/>
    <property type="match status" value="1"/>
</dbReference>
<dbReference type="Pfam" id="PF19798">
    <property type="entry name" value="Sulfotransfer_5"/>
    <property type="match status" value="1"/>
</dbReference>
<protein>
    <recommendedName>
        <fullName evidence="3">Sulfotransferase family protein</fullName>
    </recommendedName>
</protein>
<dbReference type="InterPro" id="IPR053226">
    <property type="entry name" value="Pyrrolopyrazine_biosynth_F"/>
</dbReference>
<dbReference type="Proteomes" id="UP001268819">
    <property type="component" value="Unassembled WGS sequence"/>
</dbReference>
<evidence type="ECO:0000313" key="2">
    <source>
        <dbReference type="Proteomes" id="UP001268819"/>
    </source>
</evidence>
<evidence type="ECO:0008006" key="3">
    <source>
        <dbReference type="Google" id="ProtNLM"/>
    </source>
</evidence>
<dbReference type="SUPFAM" id="SSF52540">
    <property type="entry name" value="P-loop containing nucleoside triphosphate hydrolases"/>
    <property type="match status" value="1"/>
</dbReference>
<gene>
    <name evidence="1" type="ORF">J2S66_002375</name>
</gene>
<dbReference type="PANTHER" id="PTHR48419:SF1">
    <property type="entry name" value="SULFOTRANSFERASE DOMAIN-CONTAINING PROTEIN"/>
    <property type="match status" value="1"/>
</dbReference>
<dbReference type="RefSeq" id="WP_310306979.1">
    <property type="nucleotide sequence ID" value="NZ_BAAAXB010000001.1"/>
</dbReference>
<evidence type="ECO:0000313" key="1">
    <source>
        <dbReference type="EMBL" id="MDR6593991.1"/>
    </source>
</evidence>
<accession>A0ABU1PU73</accession>
<dbReference type="EMBL" id="JAVDSG010000001">
    <property type="protein sequence ID" value="MDR6593991.1"/>
    <property type="molecule type" value="Genomic_DNA"/>
</dbReference>
<organism evidence="1 2">
    <name type="scientific">Saccharothrix longispora</name>
    <dbReference type="NCBI Taxonomy" id="33920"/>
    <lineage>
        <taxon>Bacteria</taxon>
        <taxon>Bacillati</taxon>
        <taxon>Actinomycetota</taxon>
        <taxon>Actinomycetes</taxon>
        <taxon>Pseudonocardiales</taxon>
        <taxon>Pseudonocardiaceae</taxon>
        <taxon>Saccharothrix</taxon>
    </lineage>
</organism>
<keyword evidence="2" id="KW-1185">Reference proteome</keyword>
<name>A0ABU1PU73_9PSEU</name>
<dbReference type="InterPro" id="IPR027417">
    <property type="entry name" value="P-loop_NTPase"/>
</dbReference>
<proteinExistence type="predicted"/>